<sequence>MSGYSLGDTSVKTTLKYGLNPAAKKKGPAGKAKKGPLKPALAAFAEDSDDDDAKDERERANAEIARQQQAARNAQKAAELHKQALEADAAIFDYDGHFDGFQDSRKQKLRAADDERVERKSRYIESLIAKQKEREREQDIIYERRLLKEREKEDHLYGDKEKFVTAAYRKKLEEDRKWLEEEKIADAREAADDVTKKGDLSGFYHNLMSRNAAAGAVADTSRAAPEPSASEEELAKLREKEERERAAEEGARRRAAYERLRELDEKEEAEALRRADPGEPEKRRKPSGPSGGGLEVRRHPAEVEAEERAAAERAKAAEEAAKELEAHTLEEQRKAKADDAKARYLARKAAREASTGGAS</sequence>
<dbReference type="AlphaFoldDB" id="C1EJF0"/>
<protein>
    <recommendedName>
        <fullName evidence="4">Nuclear speckle splicing regulatory protein 1 N-terminal domain-containing protein</fullName>
    </recommendedName>
</protein>
<evidence type="ECO:0000256" key="1">
    <source>
        <dbReference type="ARBA" id="ARBA00010126"/>
    </source>
</evidence>
<evidence type="ECO:0000256" key="3">
    <source>
        <dbReference type="SAM" id="MobiDB-lite"/>
    </source>
</evidence>
<name>C1EJF0_MICCC</name>
<gene>
    <name evidence="5" type="ORF">MICPUN_64911</name>
</gene>
<keyword evidence="2" id="KW-0175">Coiled coil</keyword>
<dbReference type="GeneID" id="8249704"/>
<dbReference type="InParanoid" id="C1EJF0"/>
<dbReference type="STRING" id="296587.C1EJF0"/>
<dbReference type="InterPro" id="IPR018612">
    <property type="entry name" value="NSRP1_N"/>
</dbReference>
<dbReference type="PANTHER" id="PTHR30060:SF0">
    <property type="entry name" value="COILED-COIL PROTEIN (DUF2040)-RELATED"/>
    <property type="match status" value="1"/>
</dbReference>
<dbReference type="RefSeq" id="XP_002506914.1">
    <property type="nucleotide sequence ID" value="XM_002506868.1"/>
</dbReference>
<dbReference type="eggNOG" id="KOG2117">
    <property type="taxonomic scope" value="Eukaryota"/>
</dbReference>
<evidence type="ECO:0000313" key="6">
    <source>
        <dbReference type="Proteomes" id="UP000002009"/>
    </source>
</evidence>
<dbReference type="OMA" id="DEYYDSM"/>
<feature type="region of interest" description="Disordered" evidence="3">
    <location>
        <begin position="15"/>
        <end position="60"/>
    </location>
</feature>
<evidence type="ECO:0000256" key="2">
    <source>
        <dbReference type="ARBA" id="ARBA00023054"/>
    </source>
</evidence>
<feature type="domain" description="Nuclear speckle splicing regulatory protein 1 N-terminal" evidence="4">
    <location>
        <begin position="79"/>
        <end position="197"/>
    </location>
</feature>
<reference evidence="5 6" key="1">
    <citation type="journal article" date="2009" name="Science">
        <title>Green evolution and dynamic adaptations revealed by genomes of the marine picoeukaryotes Micromonas.</title>
        <authorList>
            <person name="Worden A.Z."/>
            <person name="Lee J.H."/>
            <person name="Mock T."/>
            <person name="Rouze P."/>
            <person name="Simmons M.P."/>
            <person name="Aerts A.L."/>
            <person name="Allen A.E."/>
            <person name="Cuvelier M.L."/>
            <person name="Derelle E."/>
            <person name="Everett M.V."/>
            <person name="Foulon E."/>
            <person name="Grimwood J."/>
            <person name="Gundlach H."/>
            <person name="Henrissat B."/>
            <person name="Napoli C."/>
            <person name="McDonald S.M."/>
            <person name="Parker M.S."/>
            <person name="Rombauts S."/>
            <person name="Salamov A."/>
            <person name="Von Dassow P."/>
            <person name="Badger J.H."/>
            <person name="Coutinho P.M."/>
            <person name="Demir E."/>
            <person name="Dubchak I."/>
            <person name="Gentemann C."/>
            <person name="Eikrem W."/>
            <person name="Gready J.E."/>
            <person name="John U."/>
            <person name="Lanier W."/>
            <person name="Lindquist E.A."/>
            <person name="Lucas S."/>
            <person name="Mayer K.F."/>
            <person name="Moreau H."/>
            <person name="Not F."/>
            <person name="Otillar R."/>
            <person name="Panaud O."/>
            <person name="Pangilinan J."/>
            <person name="Paulsen I."/>
            <person name="Piegu B."/>
            <person name="Poliakov A."/>
            <person name="Robbens S."/>
            <person name="Schmutz J."/>
            <person name="Toulza E."/>
            <person name="Wyss T."/>
            <person name="Zelensky A."/>
            <person name="Zhou K."/>
            <person name="Armbrust E.V."/>
            <person name="Bhattacharya D."/>
            <person name="Goodenough U.W."/>
            <person name="Van de Peer Y."/>
            <person name="Grigoriev I.V."/>
        </authorList>
    </citation>
    <scope>NUCLEOTIDE SEQUENCE [LARGE SCALE GENOMIC DNA]</scope>
    <source>
        <strain evidence="6">RCC299 / NOUM17</strain>
    </source>
</reference>
<feature type="compositionally biased region" description="Basic and acidic residues" evidence="3">
    <location>
        <begin position="233"/>
        <end position="282"/>
    </location>
</feature>
<comment type="similarity">
    <text evidence="1">Belongs to the NSRP1 family.</text>
</comment>
<feature type="compositionally biased region" description="Basic and acidic residues" evidence="3">
    <location>
        <begin position="295"/>
        <end position="340"/>
    </location>
</feature>
<dbReference type="FunCoup" id="C1EJF0">
    <property type="interactions" value="502"/>
</dbReference>
<dbReference type="OrthoDB" id="498844at2759"/>
<dbReference type="GO" id="GO:0000381">
    <property type="term" value="P:regulation of alternative mRNA splicing, via spliceosome"/>
    <property type="evidence" value="ECO:0007669"/>
    <property type="project" value="InterPro"/>
</dbReference>
<proteinExistence type="inferred from homology"/>
<dbReference type="PANTHER" id="PTHR30060">
    <property type="entry name" value="INNER MEMBRANE PROTEIN"/>
    <property type="match status" value="1"/>
</dbReference>
<dbReference type="EMBL" id="CP001334">
    <property type="protein sequence ID" value="ACO68172.1"/>
    <property type="molecule type" value="Genomic_DNA"/>
</dbReference>
<keyword evidence="6" id="KW-1185">Reference proteome</keyword>
<dbReference type="Proteomes" id="UP000002009">
    <property type="component" value="Chromosome 16"/>
</dbReference>
<accession>C1EJF0</accession>
<dbReference type="KEGG" id="mis:MICPUN_64911"/>
<dbReference type="Pfam" id="PF09745">
    <property type="entry name" value="NSRP1_N"/>
    <property type="match status" value="1"/>
</dbReference>
<organism evidence="5 6">
    <name type="scientific">Micromonas commoda (strain RCC299 / NOUM17 / CCMP2709)</name>
    <name type="common">Picoplanktonic green alga</name>
    <dbReference type="NCBI Taxonomy" id="296587"/>
    <lineage>
        <taxon>Eukaryota</taxon>
        <taxon>Viridiplantae</taxon>
        <taxon>Chlorophyta</taxon>
        <taxon>Mamiellophyceae</taxon>
        <taxon>Mamiellales</taxon>
        <taxon>Mamiellaceae</taxon>
        <taxon>Micromonas</taxon>
    </lineage>
</organism>
<feature type="region of interest" description="Disordered" evidence="3">
    <location>
        <begin position="214"/>
        <end position="340"/>
    </location>
</feature>
<evidence type="ECO:0000313" key="5">
    <source>
        <dbReference type="EMBL" id="ACO68172.1"/>
    </source>
</evidence>
<feature type="compositionally biased region" description="Basic residues" evidence="3">
    <location>
        <begin position="23"/>
        <end position="36"/>
    </location>
</feature>
<evidence type="ECO:0000259" key="4">
    <source>
        <dbReference type="Pfam" id="PF09745"/>
    </source>
</evidence>